<dbReference type="SUPFAM" id="SSF55008">
    <property type="entry name" value="HMA, heavy metal-associated domain"/>
    <property type="match status" value="1"/>
</dbReference>
<dbReference type="CDD" id="cd00371">
    <property type="entry name" value="HMA"/>
    <property type="match status" value="1"/>
</dbReference>
<name>A0A0A7FXF4_9CLOT</name>
<reference evidence="3 4" key="1">
    <citation type="journal article" date="2015" name="Infect. Genet. Evol.">
        <title>Genomic sequences of six botulinum neurotoxin-producing strains representing three clostridial species illustrate the mobility and diversity of botulinum neurotoxin genes.</title>
        <authorList>
            <person name="Smith T.J."/>
            <person name="Hill K.K."/>
            <person name="Xie G."/>
            <person name="Foley B.T."/>
            <person name="Williamson C.H."/>
            <person name="Foster J.T."/>
            <person name="Johnson S.L."/>
            <person name="Chertkov O."/>
            <person name="Teshima H."/>
            <person name="Gibbons H.S."/>
            <person name="Johnsky L.A."/>
            <person name="Karavis M.A."/>
            <person name="Smith L.A."/>
        </authorList>
    </citation>
    <scope>NUCLEOTIDE SEQUENCE [LARGE SCALE GENOMIC DNA]</scope>
    <source>
        <strain evidence="3">Sullivan</strain>
    </source>
</reference>
<dbReference type="InterPro" id="IPR036163">
    <property type="entry name" value="HMA_dom_sf"/>
</dbReference>
<keyword evidence="4" id="KW-1185">Reference proteome</keyword>
<evidence type="ECO:0000313" key="4">
    <source>
        <dbReference type="Proteomes" id="UP000030635"/>
    </source>
</evidence>
<dbReference type="InterPro" id="IPR017969">
    <property type="entry name" value="Heavy-metal-associated_CS"/>
</dbReference>
<dbReference type="PROSITE" id="PS50846">
    <property type="entry name" value="HMA_2"/>
    <property type="match status" value="1"/>
</dbReference>
<evidence type="ECO:0000256" key="1">
    <source>
        <dbReference type="ARBA" id="ARBA00022723"/>
    </source>
</evidence>
<accession>A0A0A7FXF4</accession>
<sequence>MTKYNVKIGGMGCAHCIGHVQEALEDCVEVKDFTVELGSAVVEGDVTEAKLKDIIEDAGYDVESITKA</sequence>
<keyword evidence="1" id="KW-0479">Metal-binding</keyword>
<dbReference type="AlphaFoldDB" id="A0A0A7FXF4"/>
<dbReference type="RefSeq" id="WP_039313622.1">
    <property type="nucleotide sequence ID" value="NZ_CP006905.1"/>
</dbReference>
<feature type="domain" description="HMA" evidence="2">
    <location>
        <begin position="2"/>
        <end position="63"/>
    </location>
</feature>
<evidence type="ECO:0000259" key="2">
    <source>
        <dbReference type="PROSITE" id="PS50846"/>
    </source>
</evidence>
<dbReference type="OrthoDB" id="9813965at2"/>
<organism evidence="3 4">
    <name type="scientific">Clostridium baratii str. Sullivan</name>
    <dbReference type="NCBI Taxonomy" id="1415775"/>
    <lineage>
        <taxon>Bacteria</taxon>
        <taxon>Bacillati</taxon>
        <taxon>Bacillota</taxon>
        <taxon>Clostridia</taxon>
        <taxon>Eubacteriales</taxon>
        <taxon>Clostridiaceae</taxon>
        <taxon>Clostridium</taxon>
    </lineage>
</organism>
<dbReference type="Pfam" id="PF00403">
    <property type="entry name" value="HMA"/>
    <property type="match status" value="1"/>
</dbReference>
<protein>
    <submittedName>
        <fullName evidence="3">Heavy-metal-associated domain protein</fullName>
    </submittedName>
</protein>
<gene>
    <name evidence="3" type="ORF">U729_1695</name>
</gene>
<dbReference type="Gene3D" id="3.30.70.100">
    <property type="match status" value="1"/>
</dbReference>
<dbReference type="InterPro" id="IPR006121">
    <property type="entry name" value="HMA_dom"/>
</dbReference>
<dbReference type="HOGENOM" id="CLU_134973_6_2_9"/>
<dbReference type="PROSITE" id="PS01047">
    <property type="entry name" value="HMA_1"/>
    <property type="match status" value="1"/>
</dbReference>
<dbReference type="Proteomes" id="UP000030635">
    <property type="component" value="Chromosome"/>
</dbReference>
<dbReference type="EMBL" id="CP006905">
    <property type="protein sequence ID" value="AIY84277.1"/>
    <property type="molecule type" value="Genomic_DNA"/>
</dbReference>
<dbReference type="KEGG" id="cbv:U729_1695"/>
<dbReference type="STRING" id="1561.NPD11_1323"/>
<dbReference type="GO" id="GO:0046872">
    <property type="term" value="F:metal ion binding"/>
    <property type="evidence" value="ECO:0007669"/>
    <property type="project" value="UniProtKB-KW"/>
</dbReference>
<proteinExistence type="predicted"/>
<evidence type="ECO:0000313" key="3">
    <source>
        <dbReference type="EMBL" id="AIY84277.1"/>
    </source>
</evidence>